<name>A0A4Q1CBN7_9BACT</name>
<dbReference type="GO" id="GO:0016740">
    <property type="term" value="F:transferase activity"/>
    <property type="evidence" value="ECO:0007669"/>
    <property type="project" value="UniProtKB-KW"/>
</dbReference>
<protein>
    <submittedName>
        <fullName evidence="2">Glycosyltransferase</fullName>
    </submittedName>
</protein>
<dbReference type="AlphaFoldDB" id="A0A4Q1CBN7"/>
<feature type="domain" description="Glycosyltransferase 2-like" evidence="1">
    <location>
        <begin position="8"/>
        <end position="118"/>
    </location>
</feature>
<dbReference type="InterPro" id="IPR029044">
    <property type="entry name" value="Nucleotide-diphossugar_trans"/>
</dbReference>
<evidence type="ECO:0000313" key="2">
    <source>
        <dbReference type="EMBL" id="RXK56515.1"/>
    </source>
</evidence>
<dbReference type="PANTHER" id="PTHR43685:SF11">
    <property type="entry name" value="GLYCOSYLTRANSFERASE TAGX-RELATED"/>
    <property type="match status" value="1"/>
</dbReference>
<sequence>MPTAPLLSICIPTYNRADVLEPALAHLMETRRPYIERIEVVVVDNASTDRTPAVVARWAGEANFRAVRRSVGISGNANIVTTPREYASGEFFWVIGDDDLILPGSLPLLLELLGKNPDLDHFVLNYTHGSYEECCRLRTENDPGYEPPEESLACPDRRLVRQDSIARVLEATEGNFQFPSHVVGHVTRTRRWREIRLPNEPLQQAALFDTLEDTFPHLVLLFNAAQRRPVFYCGRPLAFASLGAQEWARPRWFDFFYRCHELRARWRQLGVAPDHLSLMHRRWIGQWTGDLHRFWFLESGPTIRPGLLAKFIWRSLPEPAALARRLLPLLARKIKRSLRGTPGPARAA</sequence>
<dbReference type="Gene3D" id="3.90.550.10">
    <property type="entry name" value="Spore Coat Polysaccharide Biosynthesis Protein SpsA, Chain A"/>
    <property type="match status" value="1"/>
</dbReference>
<comment type="caution">
    <text evidence="2">The sequence shown here is derived from an EMBL/GenBank/DDBJ whole genome shotgun (WGS) entry which is preliminary data.</text>
</comment>
<dbReference type="Pfam" id="PF00535">
    <property type="entry name" value="Glycos_transf_2"/>
    <property type="match status" value="1"/>
</dbReference>
<reference evidence="2 3" key="1">
    <citation type="submission" date="2019-01" db="EMBL/GenBank/DDBJ databases">
        <title>Lacunisphaera sp. strain TWA-58.</title>
        <authorList>
            <person name="Chen W.-M."/>
        </authorList>
    </citation>
    <scope>NUCLEOTIDE SEQUENCE [LARGE SCALE GENOMIC DNA]</scope>
    <source>
        <strain evidence="2 3">TWA-58</strain>
    </source>
</reference>
<evidence type="ECO:0000259" key="1">
    <source>
        <dbReference type="Pfam" id="PF00535"/>
    </source>
</evidence>
<dbReference type="EMBL" id="SDHX01000001">
    <property type="protein sequence ID" value="RXK56515.1"/>
    <property type="molecule type" value="Genomic_DNA"/>
</dbReference>
<accession>A0A4Q1CBN7</accession>
<dbReference type="SUPFAM" id="SSF53448">
    <property type="entry name" value="Nucleotide-diphospho-sugar transferases"/>
    <property type="match status" value="1"/>
</dbReference>
<dbReference type="OrthoDB" id="184190at2"/>
<keyword evidence="3" id="KW-1185">Reference proteome</keyword>
<evidence type="ECO:0000313" key="3">
    <source>
        <dbReference type="Proteomes" id="UP000290218"/>
    </source>
</evidence>
<dbReference type="RefSeq" id="WP_129047883.1">
    <property type="nucleotide sequence ID" value="NZ_SDHX01000001.1"/>
</dbReference>
<dbReference type="Proteomes" id="UP000290218">
    <property type="component" value="Unassembled WGS sequence"/>
</dbReference>
<proteinExistence type="predicted"/>
<dbReference type="InterPro" id="IPR001173">
    <property type="entry name" value="Glyco_trans_2-like"/>
</dbReference>
<organism evidence="2 3">
    <name type="scientific">Oleiharenicola lentus</name>
    <dbReference type="NCBI Taxonomy" id="2508720"/>
    <lineage>
        <taxon>Bacteria</taxon>
        <taxon>Pseudomonadati</taxon>
        <taxon>Verrucomicrobiota</taxon>
        <taxon>Opitutia</taxon>
        <taxon>Opitutales</taxon>
        <taxon>Opitutaceae</taxon>
        <taxon>Oleiharenicola</taxon>
    </lineage>
</organism>
<dbReference type="PANTHER" id="PTHR43685">
    <property type="entry name" value="GLYCOSYLTRANSFERASE"/>
    <property type="match status" value="1"/>
</dbReference>
<keyword evidence="2" id="KW-0808">Transferase</keyword>
<dbReference type="CDD" id="cd00761">
    <property type="entry name" value="Glyco_tranf_GTA_type"/>
    <property type="match status" value="1"/>
</dbReference>
<dbReference type="InterPro" id="IPR050834">
    <property type="entry name" value="Glycosyltransf_2"/>
</dbReference>
<gene>
    <name evidence="2" type="ORF">ESB00_11800</name>
</gene>